<protein>
    <submittedName>
        <fullName evidence="1">Uncharacterized protein</fullName>
    </submittedName>
</protein>
<sequence length="315" mass="36622">MHLQAQRMADTMRHKRPGKIVFDHRFFTHIGDDLMFTQQFGDALMELDVVIHIADACFHGGDQRQLFIINVLHQLRVVVVTFCRPGTGQVSRIAVIFCPGIQQEAAHLFRCLMVQFGVMQYRSVFVKRHNVAVRYVGITMTGRGQIGNVDIELAHARTERFFCRAVTVDRHFLRFTHTGQFVLSFEGAIVMQVVDNPFRVDVAGLNTQLQRTFRHRTDITDIAARSRQQATNAIGFRQRDHFHIFSPERGRQRFDVVPVINRQIEPQFRLVHAIHQQPAVWHLSYRHPRFELRVHFKRIGMIVEKNIEQLAGVNK</sequence>
<organism evidence="1">
    <name type="scientific">Escherichia coli</name>
    <dbReference type="NCBI Taxonomy" id="562"/>
    <lineage>
        <taxon>Bacteria</taxon>
        <taxon>Pseudomonadati</taxon>
        <taxon>Pseudomonadota</taxon>
        <taxon>Gammaproteobacteria</taxon>
        <taxon>Enterobacterales</taxon>
        <taxon>Enterobacteriaceae</taxon>
        <taxon>Escherichia</taxon>
    </lineage>
</organism>
<proteinExistence type="predicted"/>
<name>Q9X731_ECOLX</name>
<evidence type="ECO:0000313" key="1">
    <source>
        <dbReference type="EMBL" id="CAB40808.1"/>
    </source>
</evidence>
<dbReference type="PIR" id="S19737">
    <property type="entry name" value="S19737"/>
</dbReference>
<reference evidence="1" key="1">
    <citation type="submission" date="1990-09" db="EMBL/GenBank/DDBJ databases">
        <authorList>
            <person name="Nakahigashi K."/>
        </authorList>
    </citation>
    <scope>NUCLEOTIDE SEQUENCE</scope>
    <source>
        <strain evidence="1">K12 W3110</strain>
    </source>
</reference>
<accession>Q9X731</accession>
<dbReference type="EMBL" id="X52837">
    <property type="protein sequence ID" value="CAB40808.1"/>
    <property type="molecule type" value="Genomic_DNA"/>
</dbReference>
<dbReference type="AlphaFoldDB" id="Q9X731"/>